<dbReference type="CDD" id="cd05233">
    <property type="entry name" value="SDR_c"/>
    <property type="match status" value="1"/>
</dbReference>
<evidence type="ECO:0000256" key="3">
    <source>
        <dbReference type="SAM" id="MobiDB-lite"/>
    </source>
</evidence>
<dbReference type="PANTHER" id="PTHR42760">
    <property type="entry name" value="SHORT-CHAIN DEHYDROGENASES/REDUCTASES FAMILY MEMBER"/>
    <property type="match status" value="1"/>
</dbReference>
<dbReference type="PRINTS" id="PR00081">
    <property type="entry name" value="GDHRDH"/>
</dbReference>
<dbReference type="RefSeq" id="XP_030998586.1">
    <property type="nucleotide sequence ID" value="XM_031137737.1"/>
</dbReference>
<dbReference type="InterPro" id="IPR002347">
    <property type="entry name" value="SDR_fam"/>
</dbReference>
<gene>
    <name evidence="4" type="ORF">E0L32_003437</name>
</gene>
<reference evidence="4 5" key="1">
    <citation type="submission" date="2019-06" db="EMBL/GenBank/DDBJ databases">
        <title>Draft genome sequence of the filamentous fungus Phialemoniopsis curvata isolated from diesel fuel.</title>
        <authorList>
            <person name="Varaljay V.A."/>
            <person name="Lyon W.J."/>
            <person name="Crouch A.L."/>
            <person name="Drake C.E."/>
            <person name="Hollomon J.M."/>
            <person name="Nadeau L.J."/>
            <person name="Nunn H.S."/>
            <person name="Stevenson B.S."/>
            <person name="Bojanowski C.L."/>
            <person name="Crookes-Goodson W.J."/>
        </authorList>
    </citation>
    <scope>NUCLEOTIDE SEQUENCE [LARGE SCALE GENOMIC DNA]</scope>
    <source>
        <strain evidence="4 5">D216</strain>
    </source>
</reference>
<dbReference type="GO" id="GO:0016616">
    <property type="term" value="F:oxidoreductase activity, acting on the CH-OH group of donors, NAD or NADP as acceptor"/>
    <property type="evidence" value="ECO:0007669"/>
    <property type="project" value="TreeGrafter"/>
</dbReference>
<evidence type="ECO:0000256" key="2">
    <source>
        <dbReference type="ARBA" id="ARBA00023002"/>
    </source>
</evidence>
<dbReference type="Proteomes" id="UP000319257">
    <property type="component" value="Unassembled WGS sequence"/>
</dbReference>
<comment type="caution">
    <text evidence="4">The sequence shown here is derived from an EMBL/GenBank/DDBJ whole genome shotgun (WGS) entry which is preliminary data.</text>
</comment>
<dbReference type="GO" id="GO:0048038">
    <property type="term" value="F:quinone binding"/>
    <property type="evidence" value="ECO:0007669"/>
    <property type="project" value="TreeGrafter"/>
</dbReference>
<comment type="similarity">
    <text evidence="1">Belongs to the short-chain dehydrogenases/reductases (SDR) family.</text>
</comment>
<dbReference type="InParanoid" id="A0A507B1A8"/>
<evidence type="ECO:0000313" key="4">
    <source>
        <dbReference type="EMBL" id="TPX16875.1"/>
    </source>
</evidence>
<dbReference type="EMBL" id="SKBQ01000015">
    <property type="protein sequence ID" value="TPX16875.1"/>
    <property type="molecule type" value="Genomic_DNA"/>
</dbReference>
<dbReference type="AlphaFoldDB" id="A0A507B1A8"/>
<dbReference type="GO" id="GO:0006633">
    <property type="term" value="P:fatty acid biosynthetic process"/>
    <property type="evidence" value="ECO:0007669"/>
    <property type="project" value="TreeGrafter"/>
</dbReference>
<dbReference type="STRING" id="1093900.A0A507B1A8"/>
<dbReference type="OrthoDB" id="5840532at2759"/>
<keyword evidence="2" id="KW-0560">Oxidoreductase</keyword>
<sequence length="240" mass="24939">MFGALEDPRTMGANMGSAPASPPGARAVDYFGVHSGEFPGVSLITGAGGTGKPSSYVSGASGGGLPVLISDIGIGAAVARAFAQQGCSRLAITDVNRETLLQTRDAILAIKPDAEVYAHSGDVSDEKDVESFVTEASRQFGRLDYAVNCAGILGPSLKSADMNIETFDTITRVNYRGSWLYSRAALKVMLNQQPLSAHPEQRGAVVNIASQLGIVARPEAGERAPSSPDGRLSANIDTSI</sequence>
<keyword evidence="5" id="KW-1185">Reference proteome</keyword>
<accession>A0A507B1A8</accession>
<dbReference type="Pfam" id="PF13561">
    <property type="entry name" value="adh_short_C2"/>
    <property type="match status" value="1"/>
</dbReference>
<dbReference type="SUPFAM" id="SSF51735">
    <property type="entry name" value="NAD(P)-binding Rossmann-fold domains"/>
    <property type="match status" value="1"/>
</dbReference>
<dbReference type="GeneID" id="41970884"/>
<dbReference type="Gene3D" id="3.40.50.720">
    <property type="entry name" value="NAD(P)-binding Rossmann-like Domain"/>
    <property type="match status" value="1"/>
</dbReference>
<feature type="region of interest" description="Disordered" evidence="3">
    <location>
        <begin position="219"/>
        <end position="240"/>
    </location>
</feature>
<protein>
    <submittedName>
        <fullName evidence="4">Uncharacterized protein</fullName>
    </submittedName>
</protein>
<name>A0A507B1A8_9PEZI</name>
<organism evidence="4 5">
    <name type="scientific">Thyridium curvatum</name>
    <dbReference type="NCBI Taxonomy" id="1093900"/>
    <lineage>
        <taxon>Eukaryota</taxon>
        <taxon>Fungi</taxon>
        <taxon>Dikarya</taxon>
        <taxon>Ascomycota</taxon>
        <taxon>Pezizomycotina</taxon>
        <taxon>Sordariomycetes</taxon>
        <taxon>Sordariomycetidae</taxon>
        <taxon>Thyridiales</taxon>
        <taxon>Thyridiaceae</taxon>
        <taxon>Thyridium</taxon>
    </lineage>
</organism>
<evidence type="ECO:0000313" key="5">
    <source>
        <dbReference type="Proteomes" id="UP000319257"/>
    </source>
</evidence>
<dbReference type="PANTHER" id="PTHR42760:SF133">
    <property type="entry name" value="3-OXOACYL-[ACYL-CARRIER-PROTEIN] REDUCTASE"/>
    <property type="match status" value="1"/>
</dbReference>
<evidence type="ECO:0000256" key="1">
    <source>
        <dbReference type="ARBA" id="ARBA00006484"/>
    </source>
</evidence>
<dbReference type="InterPro" id="IPR036291">
    <property type="entry name" value="NAD(P)-bd_dom_sf"/>
</dbReference>
<proteinExistence type="inferred from homology"/>